<dbReference type="Gene3D" id="3.30.200.20">
    <property type="entry name" value="Phosphorylase Kinase, domain 1"/>
    <property type="match status" value="1"/>
</dbReference>
<feature type="compositionally biased region" description="Basic and acidic residues" evidence="1">
    <location>
        <begin position="328"/>
        <end position="343"/>
    </location>
</feature>
<dbReference type="Proteomes" id="UP001500630">
    <property type="component" value="Unassembled WGS sequence"/>
</dbReference>
<dbReference type="Pfam" id="PF00496">
    <property type="entry name" value="SBP_bac_5"/>
    <property type="match status" value="1"/>
</dbReference>
<feature type="compositionally biased region" description="Gly residues" evidence="1">
    <location>
        <begin position="313"/>
        <end position="325"/>
    </location>
</feature>
<dbReference type="Gene3D" id="3.10.105.10">
    <property type="entry name" value="Dipeptide-binding Protein, Domain 3"/>
    <property type="match status" value="1"/>
</dbReference>
<feature type="region of interest" description="Disordered" evidence="1">
    <location>
        <begin position="760"/>
        <end position="791"/>
    </location>
</feature>
<dbReference type="CDD" id="cd14014">
    <property type="entry name" value="STKc_PknB_like"/>
    <property type="match status" value="1"/>
</dbReference>
<comment type="caution">
    <text evidence="3">The sequence shown here is derived from an EMBL/GenBank/DDBJ whole genome shotgun (WGS) entry which is preliminary data.</text>
</comment>
<dbReference type="InterPro" id="IPR011009">
    <property type="entry name" value="Kinase-like_dom_sf"/>
</dbReference>
<feature type="domain" description="Protein kinase" evidence="2">
    <location>
        <begin position="18"/>
        <end position="266"/>
    </location>
</feature>
<dbReference type="EMBL" id="BAABDQ010000037">
    <property type="protein sequence ID" value="GAA3602246.1"/>
    <property type="molecule type" value="Genomic_DNA"/>
</dbReference>
<evidence type="ECO:0000313" key="3">
    <source>
        <dbReference type="EMBL" id="GAA3602246.1"/>
    </source>
</evidence>
<dbReference type="InterPro" id="IPR039424">
    <property type="entry name" value="SBP_5"/>
</dbReference>
<dbReference type="InterPro" id="IPR000914">
    <property type="entry name" value="SBP_5_dom"/>
</dbReference>
<gene>
    <name evidence="3" type="ORF">GCM10022419_103250</name>
</gene>
<name>A0ABP6ZB68_9ACTN</name>
<reference evidence="4" key="1">
    <citation type="journal article" date="2019" name="Int. J. Syst. Evol. Microbiol.">
        <title>The Global Catalogue of Microorganisms (GCM) 10K type strain sequencing project: providing services to taxonomists for standard genome sequencing and annotation.</title>
        <authorList>
            <consortium name="The Broad Institute Genomics Platform"/>
            <consortium name="The Broad Institute Genome Sequencing Center for Infectious Disease"/>
            <person name="Wu L."/>
            <person name="Ma J."/>
        </authorList>
    </citation>
    <scope>NUCLEOTIDE SEQUENCE [LARGE SCALE GENOMIC DNA]</scope>
    <source>
        <strain evidence="4">JCM 17326</strain>
    </source>
</reference>
<keyword evidence="4" id="KW-1185">Reference proteome</keyword>
<feature type="region of interest" description="Disordered" evidence="1">
    <location>
        <begin position="267"/>
        <end position="376"/>
    </location>
</feature>
<dbReference type="SUPFAM" id="SSF56112">
    <property type="entry name" value="Protein kinase-like (PK-like)"/>
    <property type="match status" value="1"/>
</dbReference>
<dbReference type="PROSITE" id="PS00108">
    <property type="entry name" value="PROTEIN_KINASE_ST"/>
    <property type="match status" value="1"/>
</dbReference>
<accession>A0ABP6ZB68</accession>
<protein>
    <recommendedName>
        <fullName evidence="2">Protein kinase domain-containing protein</fullName>
    </recommendedName>
</protein>
<proteinExistence type="predicted"/>
<dbReference type="PANTHER" id="PTHR30290:SF83">
    <property type="entry name" value="ABC TRANSPORTER SUBSTRATE-BINDING PROTEIN"/>
    <property type="match status" value="1"/>
</dbReference>
<organism evidence="3 4">
    <name type="scientific">Nonomuraea rosea</name>
    <dbReference type="NCBI Taxonomy" id="638574"/>
    <lineage>
        <taxon>Bacteria</taxon>
        <taxon>Bacillati</taxon>
        <taxon>Actinomycetota</taxon>
        <taxon>Actinomycetes</taxon>
        <taxon>Streptosporangiales</taxon>
        <taxon>Streptosporangiaceae</taxon>
        <taxon>Nonomuraea</taxon>
    </lineage>
</organism>
<feature type="region of interest" description="Disordered" evidence="1">
    <location>
        <begin position="687"/>
        <end position="707"/>
    </location>
</feature>
<dbReference type="SUPFAM" id="SSF53850">
    <property type="entry name" value="Periplasmic binding protein-like II"/>
    <property type="match status" value="1"/>
</dbReference>
<evidence type="ECO:0000313" key="4">
    <source>
        <dbReference type="Proteomes" id="UP001500630"/>
    </source>
</evidence>
<dbReference type="PANTHER" id="PTHR30290">
    <property type="entry name" value="PERIPLASMIC BINDING COMPONENT OF ABC TRANSPORTER"/>
    <property type="match status" value="1"/>
</dbReference>
<dbReference type="CDD" id="cd08506">
    <property type="entry name" value="PBP2_clavulanate_OppA2"/>
    <property type="match status" value="1"/>
</dbReference>
<dbReference type="PROSITE" id="PS50011">
    <property type="entry name" value="PROTEIN_KINASE_DOM"/>
    <property type="match status" value="1"/>
</dbReference>
<evidence type="ECO:0000256" key="1">
    <source>
        <dbReference type="SAM" id="MobiDB-lite"/>
    </source>
</evidence>
<dbReference type="Pfam" id="PF00069">
    <property type="entry name" value="Pkinase"/>
    <property type="match status" value="1"/>
</dbReference>
<dbReference type="InterPro" id="IPR008271">
    <property type="entry name" value="Ser/Thr_kinase_AS"/>
</dbReference>
<dbReference type="InterPro" id="IPR000719">
    <property type="entry name" value="Prot_kinase_dom"/>
</dbReference>
<dbReference type="Gene3D" id="1.10.510.10">
    <property type="entry name" value="Transferase(Phosphotransferase) domain 1"/>
    <property type="match status" value="1"/>
</dbReference>
<dbReference type="Gene3D" id="3.40.190.10">
    <property type="entry name" value="Periplasmic binding protein-like II"/>
    <property type="match status" value="1"/>
</dbReference>
<evidence type="ECO:0000259" key="2">
    <source>
        <dbReference type="PROSITE" id="PS50011"/>
    </source>
</evidence>
<sequence length="973" mass="102202">MQGVRPLRPGDPASVGPYEVVGFLGEGGQGSVYLGVSPSGEQVAIKLLHARFAEDEQAVRRFRREAEAARRVAEFCTARVLEVGTVHDQPYIVGEYVDGPSLQDHVAKDGPVRGASLMRLAITTATALVAIHGAGVVHRDFKPNNVLLGPDGPRVIDFGIARALDLSQSMTTGIVGTPAFMAPEQFLGEASPASDVFAWAGTMVFAATGRGAFGQGALPVVMHRILNLDPDLSGVPGELAPLLWASLAKDHRYRPTAEQLIRDLIRAGTAPPPPAPGPAGGSGAHPARSGAGSGPHPAGDGAGSGPHPARSGSGSGPHPAGGGAQGHSAERAGAHPRTHDRARTPWPGSAPSPQAGNGPSPHAGAGSRPWAPAGMGTPGPVGVATVPPVKRLRKALVPVGAAVTALTVGAAIWLVLQADPPFVPSPKPTSTATQAAGGFGAAVAAVANPSAKRGGTLRMVSTASLESTDPGNMYLPVSVNLVRLYGRSLTMFKPAPGAEGTKVVPDLAEALGVPGDGGKTWTYKLRQGVKYQDGTSISSKDVKHAVLRSMDEGLANGSSYFDLLLDLPTGYKGAHKSPNANTDSAITTPDDRTIVFHLKAPYAAFDQVVQLPETVPVPAAKDTGDKYGGDVVSSGPYKLESVTDTKVMLVRNDQWDVATDPNRKPLPDRYEVEYGVPAAEATKRLTGSTADVGPSLLPEETPSVLGDPALRKRADEPLTTTVRMLAINPEVPPFDNADCRRAVVQALDLNALRAAYGTDRQQAPTSLLPPTITGRHEPDPNLKPGGDPALARKSLQACGHPNGFAATYVYRDLAAETRAAEIVQDSLHKVGIEIKLERVPIVEFHRSYGGSPDYLKEHKVGLIAKSWAPDWPDPESFLSSLVDSRQINEKEYSINVSVRDPRIDALIDQAKAELDPTRRAGKWSEVESMVAEEAVLVPLAWQSPLLLRGQRVTNVHVSPIFGTYDLLTMGVTP</sequence>